<gene>
    <name evidence="1" type="ORF">SAMN05444279_11596</name>
</gene>
<keyword evidence="2" id="KW-1185">Reference proteome</keyword>
<protein>
    <submittedName>
        <fullName evidence="1">Uncharacterized protein</fullName>
    </submittedName>
</protein>
<evidence type="ECO:0000313" key="1">
    <source>
        <dbReference type="EMBL" id="SHF05377.1"/>
    </source>
</evidence>
<accession>A0A1M4YHW8</accession>
<dbReference type="Proteomes" id="UP000325134">
    <property type="component" value="Unassembled WGS sequence"/>
</dbReference>
<sequence>MPYCCRFASARSHATRRGCDTLDSVVHTIRPLPGRALRSNGPRGLSHGCPCLGGFVATFSPSRRHGRSTGLSLHLLARISPQGRNPAIATVPILIFHVSKHDGGPFTCGRITYRRDGCGRRVAGIWAVNSLQSDGTFGEFEGGPPPGIWQRPVWVGLSIRSRPLEYQLQSVRNKIFDTFETSVLPDPANPLCR</sequence>
<organism evidence="1 2">
    <name type="scientific">Ruegeria intermedia</name>
    <dbReference type="NCBI Taxonomy" id="996115"/>
    <lineage>
        <taxon>Bacteria</taxon>
        <taxon>Pseudomonadati</taxon>
        <taxon>Pseudomonadota</taxon>
        <taxon>Alphaproteobacteria</taxon>
        <taxon>Rhodobacterales</taxon>
        <taxon>Roseobacteraceae</taxon>
        <taxon>Ruegeria</taxon>
    </lineage>
</organism>
<reference evidence="1 2" key="1">
    <citation type="submission" date="2016-11" db="EMBL/GenBank/DDBJ databases">
        <authorList>
            <person name="Varghese N."/>
            <person name="Submissions S."/>
        </authorList>
    </citation>
    <scope>NUCLEOTIDE SEQUENCE [LARGE SCALE GENOMIC DNA]</scope>
    <source>
        <strain evidence="1 2">DSM 29341</strain>
    </source>
</reference>
<evidence type="ECO:0000313" key="2">
    <source>
        <dbReference type="Proteomes" id="UP000325134"/>
    </source>
</evidence>
<dbReference type="EMBL" id="FQVK01000015">
    <property type="protein sequence ID" value="SHF05377.1"/>
    <property type="molecule type" value="Genomic_DNA"/>
</dbReference>
<dbReference type="AlphaFoldDB" id="A0A1M4YHW8"/>
<proteinExistence type="predicted"/>
<name>A0A1M4YHW8_9RHOB</name>